<accession>A0A812V797</accession>
<evidence type="ECO:0000313" key="3">
    <source>
        <dbReference type="Proteomes" id="UP000649617"/>
    </source>
</evidence>
<reference evidence="2" key="1">
    <citation type="submission" date="2021-02" db="EMBL/GenBank/DDBJ databases">
        <authorList>
            <person name="Dougan E. K."/>
            <person name="Rhodes N."/>
            <person name="Thang M."/>
            <person name="Chan C."/>
        </authorList>
    </citation>
    <scope>NUCLEOTIDE SEQUENCE</scope>
</reference>
<dbReference type="EMBL" id="CAJNIZ010040380">
    <property type="protein sequence ID" value="CAE7602276.1"/>
    <property type="molecule type" value="Genomic_DNA"/>
</dbReference>
<feature type="region of interest" description="Disordered" evidence="1">
    <location>
        <begin position="606"/>
        <end position="638"/>
    </location>
</feature>
<feature type="compositionally biased region" description="Basic residues" evidence="1">
    <location>
        <begin position="622"/>
        <end position="631"/>
    </location>
</feature>
<keyword evidence="3" id="KW-1185">Reference proteome</keyword>
<name>A0A812V797_SYMPI</name>
<protein>
    <submittedName>
        <fullName evidence="2">Uncharacterized protein</fullName>
    </submittedName>
</protein>
<comment type="caution">
    <text evidence="2">The sequence shown here is derived from an EMBL/GenBank/DDBJ whole genome shotgun (WGS) entry which is preliminary data.</text>
</comment>
<proteinExistence type="predicted"/>
<gene>
    <name evidence="2" type="ORF">SPIL2461_LOCUS15985</name>
</gene>
<dbReference type="Proteomes" id="UP000649617">
    <property type="component" value="Unassembled WGS sequence"/>
</dbReference>
<feature type="region of interest" description="Disordered" evidence="1">
    <location>
        <begin position="655"/>
        <end position="773"/>
    </location>
</feature>
<feature type="compositionally biased region" description="Polar residues" evidence="1">
    <location>
        <begin position="703"/>
        <end position="724"/>
    </location>
</feature>
<feature type="compositionally biased region" description="Basic and acidic residues" evidence="1">
    <location>
        <begin position="663"/>
        <end position="699"/>
    </location>
</feature>
<evidence type="ECO:0000313" key="2">
    <source>
        <dbReference type="EMBL" id="CAE7602276.1"/>
    </source>
</evidence>
<dbReference type="OrthoDB" id="417063at2759"/>
<dbReference type="AlphaFoldDB" id="A0A812V797"/>
<sequence length="801" mass="87781">MSSAGNDVTNAPQADWDPQAALAPHLTTTADEVDFEVVVPTYRRWRPTPEVAPKKRFKDMKSAFILDHTLNFLTREEVPKSRVTLFVANDAEAQSYREALQGSEWADVRIVVSVPGIRDSRNFIYKYFPANTYVVSLDDDMEGIQWKVREGTTDSTCVDLPAGNFVKIIYDAYKRMKEAGAHLWGLSTSQNPRSLSLTVCSLRNGLINGYLHGFICRPDAASDLLRRLSDSVEDAEFSVRHFAKDGAVLRYRMYAGRTSPFCNQGGLQSKFQERGDEDERSAAGKATTQVKFISREKILSREKRVLRRVRRLGGLGRFMVPILKAKKKQNRISMLTRAKAFITKGREKARRATQEGEAAELAAKLKRRKRTAMRAEKALACDRKIIFTSALDLLDKDQLRFMPNTKTPGSASHRRYAKYSKAGTVKQAIDLGWRTEDRRFDFAHGFAKVVNLDTEPASGECLVEDEKFEVPAVPKGRAVPIRLAEVVDKNPGVQLSRVCLWPLLSRCPAFSATAKGSWSKLAAKDGLLAEVTLPIFRILLHWGNTSRLAFARVQGAALKAALRRLGAEATAVRIEQQLQKSALKFSASSEGGVAVSAADRLECAATSAEGPPACGKAATKAKAQKKRQRGRAKIEEPPAKVHVASLLQAASSKEGITLAQSRESQESEVAKVQEELRSQGESQETREDTALKLVPKRDALVSGSATPSTAAPESPTDTLASTSTETEEKRPKRPPAEAPSSGSSSSSSTNSSLPATVSSCDSRESGKPWTPCSVKDGVVAVVLGGSIHRQRNLKSLFGCKS</sequence>
<organism evidence="2 3">
    <name type="scientific">Symbiodinium pilosum</name>
    <name type="common">Dinoflagellate</name>
    <dbReference type="NCBI Taxonomy" id="2952"/>
    <lineage>
        <taxon>Eukaryota</taxon>
        <taxon>Sar</taxon>
        <taxon>Alveolata</taxon>
        <taxon>Dinophyceae</taxon>
        <taxon>Suessiales</taxon>
        <taxon>Symbiodiniaceae</taxon>
        <taxon>Symbiodinium</taxon>
    </lineage>
</organism>
<evidence type="ECO:0000256" key="1">
    <source>
        <dbReference type="SAM" id="MobiDB-lite"/>
    </source>
</evidence>
<feature type="compositionally biased region" description="Low complexity" evidence="1">
    <location>
        <begin position="740"/>
        <end position="759"/>
    </location>
</feature>